<dbReference type="InterPro" id="IPR029090">
    <property type="entry name" value="DUF4659"/>
</dbReference>
<evidence type="ECO:0000256" key="2">
    <source>
        <dbReference type="SAM" id="MobiDB-lite"/>
    </source>
</evidence>
<dbReference type="OMA" id="YNFDCAA"/>
<evidence type="ECO:0000313" key="4">
    <source>
        <dbReference type="Proteomes" id="UP000594260"/>
    </source>
</evidence>
<feature type="compositionally biased region" description="Polar residues" evidence="2">
    <location>
        <begin position="160"/>
        <end position="185"/>
    </location>
</feature>
<feature type="compositionally biased region" description="Polar residues" evidence="2">
    <location>
        <begin position="340"/>
        <end position="356"/>
    </location>
</feature>
<feature type="compositionally biased region" description="Polar residues" evidence="2">
    <location>
        <begin position="393"/>
        <end position="405"/>
    </location>
</feature>
<protein>
    <submittedName>
        <fullName evidence="3">Uncharacterized protein</fullName>
    </submittedName>
</protein>
<feature type="compositionally biased region" description="Basic and acidic residues" evidence="2">
    <location>
        <begin position="271"/>
        <end position="302"/>
    </location>
</feature>
<dbReference type="RefSeq" id="XP_022665840.1">
    <property type="nucleotide sequence ID" value="XM_022810105.1"/>
</dbReference>
<evidence type="ECO:0000256" key="1">
    <source>
        <dbReference type="SAM" id="Coils"/>
    </source>
</evidence>
<sequence length="639" mass="73297">MTCTKATTRGLSLDLSSPFSPHVSDLRSPEDINLNLYNFDKVDALNCPYVLTSPRSLEACANLGIKPVELLSKSFEEFRDELPSYTPFEEVKHLYKLFEIQRTKKLERCRKEREYILNMERLKRHRSQSVSPGRRRNRVDMPILEVVLSGSSDEEKESSASHTEAQTPETPPQVSTPGGDSHTTAESLDHDILSVEDEMVNRPSGSLPRSKSTPASPFHKAQSLQVGCLLPLASSKIISRLDDSNLTRSTKVKLPPKDIRLLEMMVKRREAELEAEERRRRAHEEWEREREELRRRREEALKTRSLKRVKDKGKADQQNSTTDKRMYKSQPTTPDWVASECTSSRTSRENLAQGSKNDAKGDTVMGRGQRKTPPRPGELSERIAKMHLQLQLQHNPSGRQGPTKSATDERLRAAGERVRNRVQELEAKIREKEERAQERVRIRRNEREQEMQRSSEQHHGRIIVARKNQKELDAALDMWRCKVSEYQVASNARAQERVKELLEEKKRRAQRDREGREKSFRKGLERVTVLEGERLTQMIQRLRQKEERARQFTTEKQAFIDQSRALAKASSDLREQLKLKTQLVGHAGSQHGSHGRDKVPRRRRGSSSTRSGTSTCDSTSRSQVTTEARPLAAPADTDS</sequence>
<proteinExistence type="predicted"/>
<feature type="compositionally biased region" description="Basic and acidic residues" evidence="2">
    <location>
        <begin position="406"/>
        <end position="418"/>
    </location>
</feature>
<evidence type="ECO:0000313" key="3">
    <source>
        <dbReference type="EnsemblMetazoa" id="XP_022665840"/>
    </source>
</evidence>
<accession>A0A7M7KMB5</accession>
<dbReference type="OrthoDB" id="6506981at2759"/>
<feature type="region of interest" description="Disordered" evidence="2">
    <location>
        <begin position="580"/>
        <end position="639"/>
    </location>
</feature>
<organism evidence="3 4">
    <name type="scientific">Varroa destructor</name>
    <name type="common">Honeybee mite</name>
    <dbReference type="NCBI Taxonomy" id="109461"/>
    <lineage>
        <taxon>Eukaryota</taxon>
        <taxon>Metazoa</taxon>
        <taxon>Ecdysozoa</taxon>
        <taxon>Arthropoda</taxon>
        <taxon>Chelicerata</taxon>
        <taxon>Arachnida</taxon>
        <taxon>Acari</taxon>
        <taxon>Parasitiformes</taxon>
        <taxon>Mesostigmata</taxon>
        <taxon>Gamasina</taxon>
        <taxon>Dermanyssoidea</taxon>
        <taxon>Varroidae</taxon>
        <taxon>Varroa</taxon>
    </lineage>
</organism>
<feature type="coiled-coil region" evidence="1">
    <location>
        <begin position="491"/>
        <end position="562"/>
    </location>
</feature>
<feature type="compositionally biased region" description="Low complexity" evidence="2">
    <location>
        <begin position="606"/>
        <end position="622"/>
    </location>
</feature>
<dbReference type="KEGG" id="vde:111252365"/>
<dbReference type="InParanoid" id="A0A7M7KMB5"/>
<dbReference type="PANTHER" id="PTHR33663">
    <property type="entry name" value="COILED-COIL DOMAIN-CONTAINING PROTEIN 177"/>
    <property type="match status" value="1"/>
</dbReference>
<reference evidence="3" key="1">
    <citation type="submission" date="2021-01" db="UniProtKB">
        <authorList>
            <consortium name="EnsemblMetazoa"/>
        </authorList>
    </citation>
    <scope>IDENTIFICATION</scope>
</reference>
<dbReference type="Proteomes" id="UP000594260">
    <property type="component" value="Unplaced"/>
</dbReference>
<keyword evidence="1" id="KW-0175">Coiled coil</keyword>
<dbReference type="AlphaFoldDB" id="A0A7M7KMB5"/>
<name>A0A7M7KMB5_VARDE</name>
<feature type="region of interest" description="Disordered" evidence="2">
    <location>
        <begin position="393"/>
        <end position="418"/>
    </location>
</feature>
<dbReference type="GeneID" id="111252365"/>
<dbReference type="EnsemblMetazoa" id="XM_022810105">
    <property type="protein sequence ID" value="XP_022665840"/>
    <property type="gene ID" value="LOC111252365"/>
</dbReference>
<feature type="region of interest" description="Disordered" evidence="2">
    <location>
        <begin position="149"/>
        <end position="185"/>
    </location>
</feature>
<dbReference type="PANTHER" id="PTHR33663:SF2">
    <property type="entry name" value="COILED-COIL DOMAIN-CONTAINING PROTEIN 177"/>
    <property type="match status" value="1"/>
</dbReference>
<keyword evidence="4" id="KW-1185">Reference proteome</keyword>
<feature type="region of interest" description="Disordered" evidence="2">
    <location>
        <begin position="271"/>
        <end position="378"/>
    </location>
</feature>